<organism evidence="2 3">
    <name type="scientific">Anaerotignum lactatifermentans</name>
    <dbReference type="NCBI Taxonomy" id="160404"/>
    <lineage>
        <taxon>Bacteria</taxon>
        <taxon>Bacillati</taxon>
        <taxon>Bacillota</taxon>
        <taxon>Clostridia</taxon>
        <taxon>Lachnospirales</taxon>
        <taxon>Anaerotignaceae</taxon>
        <taxon>Anaerotignum</taxon>
    </lineage>
</organism>
<gene>
    <name evidence="2" type="ORF">H9X83_01895</name>
</gene>
<evidence type="ECO:0008006" key="4">
    <source>
        <dbReference type="Google" id="ProtNLM"/>
    </source>
</evidence>
<feature type="chain" id="PRO_5047093308" description="SLH domain-containing protein" evidence="1">
    <location>
        <begin position="24"/>
        <end position="252"/>
    </location>
</feature>
<proteinExistence type="predicted"/>
<feature type="signal peptide" evidence="1">
    <location>
        <begin position="1"/>
        <end position="23"/>
    </location>
</feature>
<accession>A0ABS2G8J5</accession>
<keyword evidence="3" id="KW-1185">Reference proteome</keyword>
<dbReference type="EMBL" id="JACSNV010000002">
    <property type="protein sequence ID" value="MBM6876912.1"/>
    <property type="molecule type" value="Genomic_DNA"/>
</dbReference>
<evidence type="ECO:0000313" key="3">
    <source>
        <dbReference type="Proteomes" id="UP000729290"/>
    </source>
</evidence>
<evidence type="ECO:0000256" key="1">
    <source>
        <dbReference type="SAM" id="SignalP"/>
    </source>
</evidence>
<comment type="caution">
    <text evidence="2">The sequence shown here is derived from an EMBL/GenBank/DDBJ whole genome shotgun (WGS) entry which is preliminary data.</text>
</comment>
<keyword evidence="1" id="KW-0732">Signal</keyword>
<dbReference type="RefSeq" id="WP_205133108.1">
    <property type="nucleotide sequence ID" value="NZ_JACSNT010000004.1"/>
</dbReference>
<evidence type="ECO:0000313" key="2">
    <source>
        <dbReference type="EMBL" id="MBM6876912.1"/>
    </source>
</evidence>
<sequence length="252" mass="27509">MKKFITLALALVMVCTISIPAFAAETTPAVSDSQFSAWANVPDLEVTEATLSKSSDPLVRSNSDYLATEYEKFQEMSIDELNAYIDDISASVNAAETRSAPQRITIELKAAWLAAAQAAKLAGYPCAAKAVEHSVLGINYTEDNGSFAAKIKTTSTFKSFLSTTKSSGKTYNRAVREFTKSDNADLFYALHNATVTLNKSGSSYKVNVYDIFDFALDNDYSSLFTTLVNNWAWLCQNTGVLNKVTININFTA</sequence>
<reference evidence="2 3" key="1">
    <citation type="journal article" date="2021" name="Sci. Rep.">
        <title>The distribution of antibiotic resistance genes in chicken gut microbiota commensals.</title>
        <authorList>
            <person name="Juricova H."/>
            <person name="Matiasovicova J."/>
            <person name="Kubasova T."/>
            <person name="Cejkova D."/>
            <person name="Rychlik I."/>
        </authorList>
    </citation>
    <scope>NUCLEOTIDE SEQUENCE [LARGE SCALE GENOMIC DNA]</scope>
    <source>
        <strain evidence="2 3">An431b</strain>
    </source>
</reference>
<dbReference type="Proteomes" id="UP000729290">
    <property type="component" value="Unassembled WGS sequence"/>
</dbReference>
<name>A0ABS2G8J5_9FIRM</name>
<protein>
    <recommendedName>
        <fullName evidence="4">SLH domain-containing protein</fullName>
    </recommendedName>
</protein>